<accession>A0A5T2PD43</accession>
<sequence length="284" mass="32265">MALSIDNIRVFSRVFSRPVFEALAKGREPSNVLDFVSFSDEMKQDGQPLHTFFSECYKELSRNYRNEYVYKTEVANRIVFGRHSPRTSSLLSELHVGKSIVDIAIFNGTSTAYEIKTEYDTPRRLQTQTPDYLKAFDKVYVVTHPNLSEKYAEIVPDKVGVIALNNRGSLKIVKNAESNLANVDILYIFRMLKRSEYLPAIEKFIGEKINLPNGLIYAFCEDIFKKIPQDLAHNIYINAMRGRTTSDDIVSFVNCLPSCLRVLGMSSALSSVQRKKILTVLGIV</sequence>
<comment type="caution">
    <text evidence="1">The sequence shown here is derived from an EMBL/GenBank/DDBJ whole genome shotgun (WGS) entry which is preliminary data.</text>
</comment>
<dbReference type="EMBL" id="AAGYBE010000003">
    <property type="protein sequence ID" value="EBT2237199.1"/>
    <property type="molecule type" value="Genomic_DNA"/>
</dbReference>
<evidence type="ECO:0000313" key="3">
    <source>
        <dbReference type="EMBL" id="ECZ6109308.1"/>
    </source>
</evidence>
<dbReference type="EMBL" id="AAMGRQ010000008">
    <property type="protein sequence ID" value="EDH1793301.1"/>
    <property type="molecule type" value="Genomic_DNA"/>
</dbReference>
<dbReference type="AlphaFoldDB" id="A0A5T2PD43"/>
<dbReference type="NCBIfam" id="NF033832">
    <property type="entry name" value="sce7726_fam"/>
    <property type="match status" value="1"/>
</dbReference>
<dbReference type="InterPro" id="IPR047729">
    <property type="entry name" value="Sce7726-like"/>
</dbReference>
<dbReference type="EMBL" id="AALHGJ010000003">
    <property type="protein sequence ID" value="ECZ6109308.1"/>
    <property type="molecule type" value="Genomic_DNA"/>
</dbReference>
<name>A0A5T2PD43_SALER</name>
<evidence type="ECO:0000313" key="2">
    <source>
        <dbReference type="EMBL" id="EBT2237199.1"/>
    </source>
</evidence>
<organism evidence="1">
    <name type="scientific">Salmonella enterica</name>
    <name type="common">Salmonella choleraesuis</name>
    <dbReference type="NCBI Taxonomy" id="28901"/>
    <lineage>
        <taxon>Bacteria</taxon>
        <taxon>Pseudomonadati</taxon>
        <taxon>Pseudomonadota</taxon>
        <taxon>Gammaproteobacteria</taxon>
        <taxon>Enterobacterales</taxon>
        <taxon>Enterobacteriaceae</taxon>
        <taxon>Salmonella</taxon>
    </lineage>
</organism>
<proteinExistence type="predicted"/>
<gene>
    <name evidence="2" type="ORF">CJH89_08820</name>
    <name evidence="1" type="ORF">EJQ44_07810</name>
    <name evidence="3" type="ORF">F8W27_07965</name>
    <name evidence="4" type="ORF">GC469_07815</name>
</gene>
<evidence type="ECO:0000313" key="4">
    <source>
        <dbReference type="EMBL" id="EDH1793301.1"/>
    </source>
</evidence>
<reference evidence="1" key="1">
    <citation type="submission" date="2018-12" db="EMBL/GenBank/DDBJ databases">
        <authorList>
            <consortium name="PulseNet: The National Subtyping Network for Foodborne Disease Surveillance"/>
            <person name="Tarr C.L."/>
            <person name="Trees E."/>
            <person name="Katz L.S."/>
            <person name="Carleton-Romer H.A."/>
            <person name="Stroika S."/>
            <person name="Kucerova Z."/>
            <person name="Roache K.F."/>
            <person name="Sabol A.L."/>
            <person name="Besser J."/>
            <person name="Gerner-Smidt P."/>
        </authorList>
    </citation>
    <scope>NUCLEOTIDE SEQUENCE</scope>
    <source>
        <strain evidence="2">2015AM-1025</strain>
        <strain evidence="1">PNUSAS063078</strain>
        <strain evidence="4">PNUSAS100866</strain>
        <strain evidence="3">PNUSAS103972</strain>
    </source>
</reference>
<protein>
    <submittedName>
        <fullName evidence="2">Sce7726 family protein</fullName>
    </submittedName>
</protein>
<evidence type="ECO:0000313" key="1">
    <source>
        <dbReference type="EMBL" id="EAM5264172.1"/>
    </source>
</evidence>
<dbReference type="EMBL" id="AACVEX010000007">
    <property type="protein sequence ID" value="EAM5264172.1"/>
    <property type="molecule type" value="Genomic_DNA"/>
</dbReference>